<evidence type="ECO:0000259" key="4">
    <source>
        <dbReference type="PROSITE" id="PS51015"/>
    </source>
</evidence>
<dbReference type="SUPFAM" id="SSF88697">
    <property type="entry name" value="PUA domain-like"/>
    <property type="match status" value="1"/>
</dbReference>
<comment type="subcellular location">
    <subcellularLocation>
        <location evidence="2">Nucleus</location>
    </subcellularLocation>
</comment>
<name>A0A9P5ES35_COLSI</name>
<keyword evidence="1 2" id="KW-0539">Nucleus</keyword>
<dbReference type="GO" id="GO:0005634">
    <property type="term" value="C:nucleus"/>
    <property type="evidence" value="ECO:0007669"/>
    <property type="project" value="UniProtKB-SubCell"/>
</dbReference>
<evidence type="ECO:0000256" key="1">
    <source>
        <dbReference type="ARBA" id="ARBA00023242"/>
    </source>
</evidence>
<comment type="caution">
    <text evidence="5">The sequence shown here is derived from an EMBL/GenBank/DDBJ whole genome shotgun (WGS) entry which is preliminary data.</text>
</comment>
<reference evidence="5" key="1">
    <citation type="submission" date="2019-06" db="EMBL/GenBank/DDBJ databases">
        <authorList>
            <person name="Gan P."/>
            <person name="Shirasu K."/>
        </authorList>
    </citation>
    <scope>NUCLEOTIDE SEQUENCE [LARGE SCALE GENOMIC DNA]</scope>
    <source>
        <strain evidence="5">CAD2</strain>
    </source>
</reference>
<evidence type="ECO:0000256" key="2">
    <source>
        <dbReference type="PROSITE-ProRule" id="PRU00358"/>
    </source>
</evidence>
<dbReference type="Gene3D" id="2.30.280.10">
    <property type="entry name" value="SRA-YDG"/>
    <property type="match status" value="1"/>
</dbReference>
<dbReference type="SMART" id="SM00466">
    <property type="entry name" value="SRA"/>
    <property type="match status" value="1"/>
</dbReference>
<protein>
    <submittedName>
        <fullName evidence="5">E3 ubiquitin-protein ligase UHRF1</fullName>
    </submittedName>
</protein>
<dbReference type="InterPro" id="IPR045134">
    <property type="entry name" value="UHRF1/2-like"/>
</dbReference>
<dbReference type="EMBL" id="QPMT01000019">
    <property type="protein sequence ID" value="KAF4858846.1"/>
    <property type="molecule type" value="Genomic_DNA"/>
</dbReference>
<feature type="domain" description="YDG" evidence="4">
    <location>
        <begin position="414"/>
        <end position="550"/>
    </location>
</feature>
<evidence type="ECO:0000313" key="6">
    <source>
        <dbReference type="Proteomes" id="UP000711996"/>
    </source>
</evidence>
<dbReference type="InterPro" id="IPR015947">
    <property type="entry name" value="PUA-like_sf"/>
</dbReference>
<feature type="compositionally biased region" description="Basic residues" evidence="3">
    <location>
        <begin position="340"/>
        <end position="353"/>
    </location>
</feature>
<gene>
    <name evidence="5" type="primary">UHRF1</name>
    <name evidence="5" type="ORF">CGCSCA2_v006951</name>
</gene>
<dbReference type="Proteomes" id="UP000711996">
    <property type="component" value="Unassembled WGS sequence"/>
</dbReference>
<dbReference type="OrthoDB" id="2270193at2759"/>
<feature type="region of interest" description="Disordered" evidence="3">
    <location>
        <begin position="339"/>
        <end position="367"/>
    </location>
</feature>
<sequence length="550" mass="61701">MSYDVPYEDQNSLCEQGHHGYASHDGDEVGMSMDFYMADNTEVSDAHNAFAKQEDEQACRSDDTVAQDERMVENTSTNDQQTNFANHPNKHVDPAVEAKLIDDFHRLAAEILVASKENKGPPAQDIYNSLEQHFGYIEWRADFIVGDVRRRLMDTVLVMFDLDSLESQQYIDTKSQERAFKLWEFWAFTNLSQVDEITFAAMDDSDRKYCMVFNKESIIMPGSMPIFHPQACYKAPEADMSMGDYDSMANHETVVSEDTSQYLGQAEDGVYHSHYSQGPMDGQNFYHMSLHAYPEVPTCVHDPLNTEDHMDDHMEDHMEDHTNVQTAIDPIAPVAMQAKPSKHRAAKPRRKTAKAAAVKSDSNSNPPDGLYVPDKHHEMFGENGPFRGIAYVLKAGKRSWVAHPDYVSVKSRVFGDNHIPVGKWWPAQMVACVNGAHGNWFGGITGDKDQGAHSIVKSGETYDSLNEDQGNTIFYSGSGAHKCTDNKPKNSDGTEMLYKSLKSNRPVRLLRAAAKKGKNGLYSPSVGIRYDGLYDVVRRTKAFNDNGGAY</sequence>
<dbReference type="PANTHER" id="PTHR14140">
    <property type="entry name" value="E3 UBIQUITIN-PROTEIN LIGASE UHRF-RELATED"/>
    <property type="match status" value="1"/>
</dbReference>
<dbReference type="GO" id="GO:0061630">
    <property type="term" value="F:ubiquitin protein ligase activity"/>
    <property type="evidence" value="ECO:0007669"/>
    <property type="project" value="TreeGrafter"/>
</dbReference>
<dbReference type="GO" id="GO:0016567">
    <property type="term" value="P:protein ubiquitination"/>
    <property type="evidence" value="ECO:0007669"/>
    <property type="project" value="TreeGrafter"/>
</dbReference>
<dbReference type="PROSITE" id="PS51015">
    <property type="entry name" value="YDG"/>
    <property type="match status" value="1"/>
</dbReference>
<proteinExistence type="predicted"/>
<organism evidence="5 6">
    <name type="scientific">Colletotrichum siamense</name>
    <name type="common">Anthracnose fungus</name>
    <dbReference type="NCBI Taxonomy" id="690259"/>
    <lineage>
        <taxon>Eukaryota</taxon>
        <taxon>Fungi</taxon>
        <taxon>Dikarya</taxon>
        <taxon>Ascomycota</taxon>
        <taxon>Pezizomycotina</taxon>
        <taxon>Sordariomycetes</taxon>
        <taxon>Hypocreomycetidae</taxon>
        <taxon>Glomerellales</taxon>
        <taxon>Glomerellaceae</taxon>
        <taxon>Colletotrichum</taxon>
        <taxon>Colletotrichum gloeosporioides species complex</taxon>
    </lineage>
</organism>
<evidence type="ECO:0000313" key="5">
    <source>
        <dbReference type="EMBL" id="KAF4858846.1"/>
    </source>
</evidence>
<dbReference type="Pfam" id="PF02182">
    <property type="entry name" value="SAD_SRA"/>
    <property type="match status" value="1"/>
</dbReference>
<accession>A0A9P5ES35</accession>
<dbReference type="InterPro" id="IPR003105">
    <property type="entry name" value="SRA_YDG"/>
</dbReference>
<dbReference type="InterPro" id="IPR036987">
    <property type="entry name" value="SRA-YDG_sf"/>
</dbReference>
<dbReference type="AlphaFoldDB" id="A0A9P5ES35"/>
<dbReference type="PANTHER" id="PTHR14140:SF27">
    <property type="entry name" value="OS04G0289800 PROTEIN"/>
    <property type="match status" value="1"/>
</dbReference>
<keyword evidence="6" id="KW-1185">Reference proteome</keyword>
<dbReference type="GO" id="GO:0044027">
    <property type="term" value="P:negative regulation of gene expression via chromosomal CpG island methylation"/>
    <property type="evidence" value="ECO:0007669"/>
    <property type="project" value="TreeGrafter"/>
</dbReference>
<evidence type="ECO:0000256" key="3">
    <source>
        <dbReference type="SAM" id="MobiDB-lite"/>
    </source>
</evidence>